<evidence type="ECO:0000313" key="1">
    <source>
        <dbReference type="EMBL" id="GAI48268.1"/>
    </source>
</evidence>
<evidence type="ECO:0008006" key="2">
    <source>
        <dbReference type="Google" id="ProtNLM"/>
    </source>
</evidence>
<comment type="caution">
    <text evidence="1">The sequence shown here is derived from an EMBL/GenBank/DDBJ whole genome shotgun (WGS) entry which is preliminary data.</text>
</comment>
<reference evidence="1" key="1">
    <citation type="journal article" date="2014" name="Front. Microbiol.">
        <title>High frequency of phylogenetically diverse reductive dehalogenase-homologous genes in deep subseafloor sedimentary metagenomes.</title>
        <authorList>
            <person name="Kawai M."/>
            <person name="Futagami T."/>
            <person name="Toyoda A."/>
            <person name="Takaki Y."/>
            <person name="Nishi S."/>
            <person name="Hori S."/>
            <person name="Arai W."/>
            <person name="Tsubouchi T."/>
            <person name="Morono Y."/>
            <person name="Uchiyama I."/>
            <person name="Ito T."/>
            <person name="Fujiyama A."/>
            <person name="Inagaki F."/>
            <person name="Takami H."/>
        </authorList>
    </citation>
    <scope>NUCLEOTIDE SEQUENCE</scope>
    <source>
        <strain evidence="1">Expedition CK06-06</strain>
    </source>
</reference>
<dbReference type="EMBL" id="BARV01037174">
    <property type="protein sequence ID" value="GAI48268.1"/>
    <property type="molecule type" value="Genomic_DNA"/>
</dbReference>
<dbReference type="InterPro" id="IPR038537">
    <property type="entry name" value="TatT_sf"/>
</dbReference>
<dbReference type="InterPro" id="IPR031823">
    <property type="entry name" value="TatT"/>
</dbReference>
<accession>X1NXE6</accession>
<dbReference type="AlphaFoldDB" id="X1NXE6"/>
<name>X1NXE6_9ZZZZ</name>
<sequence>MYERCIEVEEGYWGGSSHNALGALLVTTPDFLGGDLEQGREHLERAIELDETYLENHVVYAQYWGFAYGLFGNIDGIRYRGLIERELDFVLEAPLWDWPFW</sequence>
<proteinExistence type="predicted"/>
<feature type="non-terminal residue" evidence="1">
    <location>
        <position position="101"/>
    </location>
</feature>
<gene>
    <name evidence="1" type="ORF">S06H3_57577</name>
</gene>
<protein>
    <recommendedName>
        <fullName evidence="2">MalT-like TPR region domain-containing protein</fullName>
    </recommendedName>
</protein>
<dbReference type="Pfam" id="PF16811">
    <property type="entry name" value="TAtT"/>
    <property type="match status" value="1"/>
</dbReference>
<dbReference type="Gene3D" id="1.25.40.920">
    <property type="entry name" value="TRAP transporter T-component"/>
    <property type="match status" value="1"/>
</dbReference>
<organism evidence="1">
    <name type="scientific">marine sediment metagenome</name>
    <dbReference type="NCBI Taxonomy" id="412755"/>
    <lineage>
        <taxon>unclassified sequences</taxon>
        <taxon>metagenomes</taxon>
        <taxon>ecological metagenomes</taxon>
    </lineage>
</organism>